<keyword evidence="3" id="KW-1185">Reference proteome</keyword>
<name>A0A3M7T7X7_BRAPC</name>
<sequence length="66" mass="7818">MFANEILVEKNPRNYFCSATLIMWGGAHLLFQYLFSNDSDLTQKLLHRVGHLNRYYYPVQTGPNYF</sequence>
<dbReference type="Proteomes" id="UP000276133">
    <property type="component" value="Unassembled WGS sequence"/>
</dbReference>
<keyword evidence="1" id="KW-0812">Transmembrane</keyword>
<accession>A0A3M7T7X7</accession>
<evidence type="ECO:0000313" key="3">
    <source>
        <dbReference type="Proteomes" id="UP000276133"/>
    </source>
</evidence>
<feature type="transmembrane region" description="Helical" evidence="1">
    <location>
        <begin position="15"/>
        <end position="35"/>
    </location>
</feature>
<keyword evidence="1" id="KW-0472">Membrane</keyword>
<keyword evidence="1" id="KW-1133">Transmembrane helix</keyword>
<reference evidence="2 3" key="1">
    <citation type="journal article" date="2018" name="Sci. Rep.">
        <title>Genomic signatures of local adaptation to the degree of environmental predictability in rotifers.</title>
        <authorList>
            <person name="Franch-Gras L."/>
            <person name="Hahn C."/>
            <person name="Garcia-Roger E.M."/>
            <person name="Carmona M.J."/>
            <person name="Serra M."/>
            <person name="Gomez A."/>
        </authorList>
    </citation>
    <scope>NUCLEOTIDE SEQUENCE [LARGE SCALE GENOMIC DNA]</scope>
    <source>
        <strain evidence="2">HYR1</strain>
    </source>
</reference>
<gene>
    <name evidence="2" type="ORF">BpHYR1_043882</name>
</gene>
<comment type="caution">
    <text evidence="2">The sequence shown here is derived from an EMBL/GenBank/DDBJ whole genome shotgun (WGS) entry which is preliminary data.</text>
</comment>
<organism evidence="2 3">
    <name type="scientific">Brachionus plicatilis</name>
    <name type="common">Marine rotifer</name>
    <name type="synonym">Brachionus muelleri</name>
    <dbReference type="NCBI Taxonomy" id="10195"/>
    <lineage>
        <taxon>Eukaryota</taxon>
        <taxon>Metazoa</taxon>
        <taxon>Spiralia</taxon>
        <taxon>Gnathifera</taxon>
        <taxon>Rotifera</taxon>
        <taxon>Eurotatoria</taxon>
        <taxon>Monogononta</taxon>
        <taxon>Pseudotrocha</taxon>
        <taxon>Ploima</taxon>
        <taxon>Brachionidae</taxon>
        <taxon>Brachionus</taxon>
    </lineage>
</organism>
<dbReference type="AlphaFoldDB" id="A0A3M7T7X7"/>
<evidence type="ECO:0000313" key="2">
    <source>
        <dbReference type="EMBL" id="RNA44039.1"/>
    </source>
</evidence>
<evidence type="ECO:0000256" key="1">
    <source>
        <dbReference type="SAM" id="Phobius"/>
    </source>
</evidence>
<proteinExistence type="predicted"/>
<protein>
    <submittedName>
        <fullName evidence="2">Uncharacterized protein</fullName>
    </submittedName>
</protein>
<dbReference type="EMBL" id="REGN01000163">
    <property type="protein sequence ID" value="RNA44039.1"/>
    <property type="molecule type" value="Genomic_DNA"/>
</dbReference>